<organism evidence="1">
    <name type="scientific">Bacteroides ovatus</name>
    <dbReference type="NCBI Taxonomy" id="28116"/>
    <lineage>
        <taxon>Bacteria</taxon>
        <taxon>Pseudomonadati</taxon>
        <taxon>Bacteroidota</taxon>
        <taxon>Bacteroidia</taxon>
        <taxon>Bacteroidales</taxon>
        <taxon>Bacteroidaceae</taxon>
        <taxon>Bacteroides</taxon>
    </lineage>
</organism>
<dbReference type="RefSeq" id="WP_131797388.1">
    <property type="nucleotide sequence ID" value="NZ_JAHYOK010000018.1"/>
</dbReference>
<evidence type="ECO:0000313" key="1">
    <source>
        <dbReference type="EMBL" id="KAA4027404.1"/>
    </source>
</evidence>
<proteinExistence type="predicted"/>
<protein>
    <submittedName>
        <fullName evidence="1">Uncharacterized protein</fullName>
    </submittedName>
</protein>
<accession>A0A641S241</accession>
<dbReference type="AlphaFoldDB" id="A0A641S241"/>
<name>A0A641S241_BACOV</name>
<comment type="caution">
    <text evidence="1">The sequence shown here is derived from an EMBL/GenBank/DDBJ whole genome shotgun (WGS) entry which is preliminary data.</text>
</comment>
<gene>
    <name evidence="1" type="ORF">F3D60_18120</name>
</gene>
<reference evidence="1" key="1">
    <citation type="journal article" date="2019" name="Nat. Med.">
        <title>A library of human gut bacterial isolates paired with longitudinal multiomics data enables mechanistic microbiome research.</title>
        <authorList>
            <person name="Poyet M."/>
            <person name="Groussin M."/>
            <person name="Gibbons S.M."/>
            <person name="Avila-Pacheco J."/>
            <person name="Jiang X."/>
            <person name="Kearney S.M."/>
            <person name="Perrotta A.R."/>
            <person name="Berdy B."/>
            <person name="Zhao S."/>
            <person name="Lieberman T.D."/>
            <person name="Swanson P.K."/>
            <person name="Smith M."/>
            <person name="Roesemann S."/>
            <person name="Alexander J.E."/>
            <person name="Rich S.A."/>
            <person name="Livny J."/>
            <person name="Vlamakis H."/>
            <person name="Clish C."/>
            <person name="Bullock K."/>
            <person name="Deik A."/>
            <person name="Scott J."/>
            <person name="Pierce K.A."/>
            <person name="Xavier R.J."/>
            <person name="Alm E.J."/>
        </authorList>
    </citation>
    <scope>NUCLEOTIDE SEQUENCE</scope>
    <source>
        <strain evidence="1">BIOML-A147</strain>
    </source>
</reference>
<dbReference type="EMBL" id="VWKO01000143">
    <property type="protein sequence ID" value="KAA4027404.1"/>
    <property type="molecule type" value="Genomic_DNA"/>
</dbReference>
<sequence length="77" mass="8407">MPPIAPRAFIDGEMHTMLLAHCLGSPQSNSFRRVRHLLLAASSCRMAISAENAEGVVRHEDVSPSTFASQLVIYGKK</sequence>